<organism evidence="1">
    <name type="scientific">uncultured Desulfobacterium sp</name>
    <dbReference type="NCBI Taxonomy" id="201089"/>
    <lineage>
        <taxon>Bacteria</taxon>
        <taxon>Pseudomonadati</taxon>
        <taxon>Thermodesulfobacteriota</taxon>
        <taxon>Desulfobacteria</taxon>
        <taxon>Desulfobacterales</taxon>
        <taxon>Desulfobacteriaceae</taxon>
        <taxon>Desulfobacterium</taxon>
        <taxon>environmental samples</taxon>
    </lineage>
</organism>
<sequence length="55" mass="6023">MSQIIACCGLVCSDCPVFLATENDDDAARKNTAEYFSKKFGMDFKPEDVKGIGQN</sequence>
<name>E1YJ29_9BACT</name>
<dbReference type="Pfam" id="PF12675">
    <property type="entry name" value="DUF3795"/>
    <property type="match status" value="1"/>
</dbReference>
<dbReference type="InterPro" id="IPR024227">
    <property type="entry name" value="DUF3795"/>
</dbReference>
<gene>
    <name evidence="1" type="ORF">N47_E47950</name>
</gene>
<reference evidence="1" key="1">
    <citation type="journal article" date="2011" name="Environ. Microbiol.">
        <title>Genomic insights into the metabolic potential of the polycyclic aromatic hydrocarbon degrading sulfate-reducing Deltaproteobacterium N47.</title>
        <authorList>
            <person name="Bergmann F."/>
            <person name="Selesi D."/>
            <person name="Weinmaier T."/>
            <person name="Tischler P."/>
            <person name="Rattei T."/>
            <person name="Meckenstock R.U."/>
        </authorList>
    </citation>
    <scope>NUCLEOTIDE SEQUENCE</scope>
</reference>
<accession>E1YJ29</accession>
<evidence type="ECO:0000313" key="1">
    <source>
        <dbReference type="EMBL" id="CBX31283.1"/>
    </source>
</evidence>
<evidence type="ECO:0008006" key="2">
    <source>
        <dbReference type="Google" id="ProtNLM"/>
    </source>
</evidence>
<protein>
    <recommendedName>
        <fullName evidence="2">DUF3795 domain-containing protein</fullName>
    </recommendedName>
</protein>
<proteinExistence type="predicted"/>
<dbReference type="AlphaFoldDB" id="E1YJ29"/>
<dbReference type="EMBL" id="FR695877">
    <property type="protein sequence ID" value="CBX31283.1"/>
    <property type="molecule type" value="Genomic_DNA"/>
</dbReference>